<reference evidence="1 2" key="1">
    <citation type="submission" date="2018-06" db="EMBL/GenBank/DDBJ databases">
        <authorList>
            <consortium name="Pathogen Informatics"/>
            <person name="Doyle S."/>
        </authorList>
    </citation>
    <scope>NUCLEOTIDE SEQUENCE [LARGE SCALE GENOMIC DNA]</scope>
    <source>
        <strain evidence="1 2">NCTC9426</strain>
    </source>
</reference>
<accession>A0A1S9ZXS0</accession>
<evidence type="ECO:0000313" key="2">
    <source>
        <dbReference type="Proteomes" id="UP000254133"/>
    </source>
</evidence>
<organism evidence="1 2">
    <name type="scientific">Moraxella bovis</name>
    <dbReference type="NCBI Taxonomy" id="476"/>
    <lineage>
        <taxon>Bacteria</taxon>
        <taxon>Pseudomonadati</taxon>
        <taxon>Pseudomonadota</taxon>
        <taxon>Gammaproteobacteria</taxon>
        <taxon>Moraxellales</taxon>
        <taxon>Moraxellaceae</taxon>
        <taxon>Moraxella</taxon>
    </lineage>
</organism>
<dbReference type="EMBL" id="UGPZ01000002">
    <property type="protein sequence ID" value="STY90364.1"/>
    <property type="molecule type" value="Genomic_DNA"/>
</dbReference>
<gene>
    <name evidence="1" type="ORF">NCTC9426_00379</name>
</gene>
<evidence type="ECO:0000313" key="1">
    <source>
        <dbReference type="EMBL" id="STY90364.1"/>
    </source>
</evidence>
<proteinExistence type="predicted"/>
<protein>
    <submittedName>
        <fullName evidence="1">Uncharacterized protein</fullName>
    </submittedName>
</protein>
<name>A0A1S9ZXS0_MORBO</name>
<dbReference type="Proteomes" id="UP000254133">
    <property type="component" value="Unassembled WGS sequence"/>
</dbReference>
<dbReference type="AlphaFoldDB" id="A0A1S9ZXS0"/>
<dbReference type="RefSeq" id="WP_078274816.1">
    <property type="nucleotide sequence ID" value="NZ_CP087817.1"/>
</dbReference>
<sequence length="231" mass="26324">MIGHSTDTEKLALLGVRAWNNNQYIITACSYHQAVDWQYEEHTLYANCESDDLAMITLAVAQKDNNGQWQLSAKPYQEKFSQTFNEQKINQSSFAINSIIDDNKTIGTLDRIDTANYQLNDSTKAFGIRFKTFAGFSGGGISSQAMTLFAVINGQLTPILTVPTYYFEYLAGSWNDDGTRQHHIEQSEHILILSKQKTKGFYDIIYKEKGKAKSANIIYRWNDKLLEYQSK</sequence>